<proteinExistence type="predicted"/>
<keyword evidence="2" id="KW-1185">Reference proteome</keyword>
<dbReference type="InParanoid" id="A0A3P7EEK5"/>
<protein>
    <submittedName>
        <fullName evidence="1">Uncharacterized protein</fullName>
    </submittedName>
</protein>
<evidence type="ECO:0000313" key="2">
    <source>
        <dbReference type="Proteomes" id="UP000270924"/>
    </source>
</evidence>
<name>A0A3P7EEK5_WUCBA</name>
<accession>A0A3P7EEK5</accession>
<sequence length="39" mass="4710">MAIIEINEKMSISTMPLQNFRHLMKYKKRMNWVNEGRVA</sequence>
<dbReference type="EMBL" id="UYWW01012505">
    <property type="protein sequence ID" value="VDM21380.1"/>
    <property type="molecule type" value="Genomic_DNA"/>
</dbReference>
<organism evidence="1 2">
    <name type="scientific">Wuchereria bancrofti</name>
    <dbReference type="NCBI Taxonomy" id="6293"/>
    <lineage>
        <taxon>Eukaryota</taxon>
        <taxon>Metazoa</taxon>
        <taxon>Ecdysozoa</taxon>
        <taxon>Nematoda</taxon>
        <taxon>Chromadorea</taxon>
        <taxon>Rhabditida</taxon>
        <taxon>Spirurina</taxon>
        <taxon>Spiruromorpha</taxon>
        <taxon>Filarioidea</taxon>
        <taxon>Onchocercidae</taxon>
        <taxon>Wuchereria</taxon>
    </lineage>
</organism>
<dbReference type="AlphaFoldDB" id="A0A3P7EEK5"/>
<gene>
    <name evidence="1" type="ORF">WBA_LOCUS11895</name>
</gene>
<dbReference type="Proteomes" id="UP000270924">
    <property type="component" value="Unassembled WGS sequence"/>
</dbReference>
<evidence type="ECO:0000313" key="1">
    <source>
        <dbReference type="EMBL" id="VDM21380.1"/>
    </source>
</evidence>
<reference evidence="1 2" key="1">
    <citation type="submission" date="2018-11" db="EMBL/GenBank/DDBJ databases">
        <authorList>
            <consortium name="Pathogen Informatics"/>
        </authorList>
    </citation>
    <scope>NUCLEOTIDE SEQUENCE [LARGE SCALE GENOMIC DNA]</scope>
</reference>